<feature type="compositionally biased region" description="Basic and acidic residues" evidence="6">
    <location>
        <begin position="2119"/>
        <end position="2130"/>
    </location>
</feature>
<comment type="subcellular location">
    <subcellularLocation>
        <location evidence="1">Membrane</location>
    </subcellularLocation>
</comment>
<dbReference type="SUPFAM" id="SSF49562">
    <property type="entry name" value="C2 domain (Calcium/lipid-binding domain, CaLB)"/>
    <property type="match status" value="1"/>
</dbReference>
<dbReference type="OrthoDB" id="1029639at2759"/>
<proteinExistence type="predicted"/>
<sequence length="2373" mass="263631">MASLKSMRKTGALRRLEAKGEIETILRMPVSRLALETQSLEIAALNDKGQVIARHAFQLHHLVRAPMRAISFEPCNMHMEDQSDQRISAEVQVRLMGLHRVKHKDAIKRLAIKVTADDASSDTETSQDEGEESVALVDRSFSLKWVNFIYGKLHPKISVIIARMMEDRFGLITQMLQARLPGPLKDIHFKYFRLGDTPPAFGPITVAETLRGHRSAGIEMQVGFQLDTNAHMELSVHGANLGIDRIRVQGQLLVRLGPLLEEVPVLGGIVACFLNPPDLELQYCGVAHCVESTMLANRFQKMVDVGLASALVLPHVFSVPIGTEAQAVDRALLAHPKPIGVLRVTAVRATNLREGWPLKRSRSPYLSLSLAGEEWQTSAVWSSLNPEWDETHDFLVYDKRQTLGIEVVDTNSLFLRKVIGYADPILATDTEAHSEIPLALFDCPESSNTPKVASHPRHPAGNVELRLDWLNFVRHGRKGPDGFCVLRVKFDEVEVPTQLVDLRSTSELDPLRVRMCASIGKVKKSTPEVAWFKRDPTQQDPRTIELDIENVLYMLIHKTDLDSGTLELELLDGHDKVLGSSSLELHKELEATGHAVWNNQRPHRRLPLRHGTGRPCLADVDISFQGLRAVAVWWHGHGLQMKALEVARLLRRGGDSSQAASRFLEGLRSVGCQAPSAGGGAVRAGIFTFEDAASLALRFARHAPPPPRRFFEEVASCLEAPLREAAAERPVALPVSLSRDEETDSVLATGTSAVVLADAFARTRCDEGIKVLGLVCLSAPPNLSISPVEVLQLIESLSLLGPQAFRDPAVRSFLLMRLQEASSQMDACSLAQCGRYLAEAGLYSPELSEEIAQHLAANPWCFTPGELQDLLPHFQTWKLGEVHKKAFHSLGRRISEHAELLSPVQALQVIETFTNIGSVHEVALQTLFLRLLLERSFTELPEDGIARLAASMSKVQHYHTGLLREIVIHIREEPEVLAAWGPEQLSGLLRSLGLAPVRVPAATQIMLGCRYTALLPDMTKKDLKEFFEVCGWHPDLLRRVLGTQAARGLPQSLAAAAREWGPRACSDAALALTLAADTSAAKAFTFGCQGCSCQAGASSAQRPRAHFRSEQPASQLQVILRAARTYKDPGLRQTVARPEMPLKRHAKHLYLAGEEAPLKLLQGSGKCQALWALPVRGRRSSQRELPGQFLQVAAALLSEVLPTLLGRLRDGSNALSELPGASLIPALLGEPAPLESIGGPLPPPVATPAEDQVLLGERQLQLPLDDVEMPGQHRAAPASIPWWEKISEPSIADATPETESDERELESMRRSEILEVCVQSLAVMQLCFSAGPSTRLFYVLPLHTLKTMAAMLPMVNFLLRPRREDDAVAQRYHLGPQRMEAFVRRPDEHMQKEVYKATQGLIPMIPGLLGWRYWPRRKRDTVHGEETGGALLSLQRDLEVPPFVICIVLRPRKPQNTQQSADGSFWTSSQSETSRPPEKVHLATFPSQSGLLPAARTCDRCPSISTVFCGSPSALMVELWLLAGSSRHLPSKCLHARQNRARCNKLAAERLKYEALTVVQRRAAFQQWSLNLLFLKCHCHGISFGSPVLVSKVVEVYVTKIDDKKRSVVVTFAADKKVWKEVPFSKLGRKGCPLQPLSKISDSCLAMANRALLAPELVYRDYKHSDDEACKALEMRAMQGSRFPWLQKFTRIFIRAGFQHFLTFDAKPRQYEDHIIRVAEDRSEGGRIVAVGCAALKTAQLHGKMCKVAYIFDLRVDEEYQGYGVGKALTQQIEDACEAKGAKFLYLTVNSDNVKAKSLYSKRGFVHASHRSPAMALLAFPEQEDADIEVEELDKEEARAMTCRFYASADLLLNQLGQLFDSPLYEGSFLARRGESVAGVSAWNGSSLTGFKIERLFLPISWLRSGVFRCLGISALLFAALRWVQALQAAGIAAAETRSTKDVLWLVGLIGVTASSACLVWRVWPVLSFIGDKIISNNTKMRHRLFGPFGFGPKEDQEQLMRAVVKRVHNVARESGYAMSICNMDVSHPLRPFFPTNKFSTTFMYKSVEGSSAGLPPLSADNFFDPSCGKDVRSFLSETFSYTASCLRLVSVVQSSWLSLAIGTRFTIPVLMPGLTHDNGQKGKDDESKAEGTATPDWWRMEKSKLLDKKEQSKREKAMEQEMKEIEAKEEKKREEKKRKALLEAERRKVQEAFEKRKKEAEEQKLREEEEWRARLRERREQEAKEEEEREKEREAKREKKRLEKEKKRKLEEAEEVQKRQAKEAEEKKRRDAEDKEKAKREAEQAQQAAAESARLQAEIMAQLPAPGLLGMAAAFQEQALMAQAAANAMAGCQGCMGCGFNGCNGCSCPTMPGWDASQAAAFGTGVPPGWSQ</sequence>
<keyword evidence="5 7" id="KW-0472">Membrane</keyword>
<keyword evidence="12" id="KW-1185">Reference proteome</keyword>
<dbReference type="Pfam" id="PF00168">
    <property type="entry name" value="C2"/>
    <property type="match status" value="1"/>
</dbReference>
<dbReference type="InterPro" id="IPR016181">
    <property type="entry name" value="Acyl_CoA_acyltransferase"/>
</dbReference>
<gene>
    <name evidence="11" type="primary">esyt3</name>
    <name evidence="11" type="ORF">AK812_SmicGene7772</name>
</gene>
<evidence type="ECO:0000259" key="8">
    <source>
        <dbReference type="PROSITE" id="PS50004"/>
    </source>
</evidence>
<keyword evidence="4" id="KW-0446">Lipid-binding</keyword>
<dbReference type="CDD" id="cd21670">
    <property type="entry name" value="SMP_ESyt"/>
    <property type="match status" value="1"/>
</dbReference>
<dbReference type="CDD" id="cd04301">
    <property type="entry name" value="NAT_SF"/>
    <property type="match status" value="1"/>
</dbReference>
<dbReference type="Gene3D" id="3.40.630.30">
    <property type="match status" value="1"/>
</dbReference>
<evidence type="ECO:0000256" key="4">
    <source>
        <dbReference type="ARBA" id="ARBA00023121"/>
    </source>
</evidence>
<keyword evidence="7" id="KW-1133">Transmembrane helix</keyword>
<dbReference type="Proteomes" id="UP000186817">
    <property type="component" value="Unassembled WGS sequence"/>
</dbReference>
<dbReference type="PROSITE" id="PS51847">
    <property type="entry name" value="SMP"/>
    <property type="match status" value="1"/>
</dbReference>
<dbReference type="InterPro" id="IPR000008">
    <property type="entry name" value="C2_dom"/>
</dbReference>
<evidence type="ECO:0000256" key="7">
    <source>
        <dbReference type="SAM" id="Phobius"/>
    </source>
</evidence>
<feature type="domain" description="SMP-LTD" evidence="10">
    <location>
        <begin position="139"/>
        <end position="322"/>
    </location>
</feature>
<evidence type="ECO:0000256" key="3">
    <source>
        <dbReference type="ARBA" id="ARBA00023055"/>
    </source>
</evidence>
<dbReference type="GO" id="GO:0016747">
    <property type="term" value="F:acyltransferase activity, transferring groups other than amino-acyl groups"/>
    <property type="evidence" value="ECO:0007669"/>
    <property type="project" value="InterPro"/>
</dbReference>
<keyword evidence="2" id="KW-0813">Transport</keyword>
<evidence type="ECO:0000256" key="1">
    <source>
        <dbReference type="ARBA" id="ARBA00004370"/>
    </source>
</evidence>
<feature type="domain" description="C2" evidence="8">
    <location>
        <begin position="320"/>
        <end position="440"/>
    </location>
</feature>
<dbReference type="GO" id="GO:0008289">
    <property type="term" value="F:lipid binding"/>
    <property type="evidence" value="ECO:0007669"/>
    <property type="project" value="UniProtKB-KW"/>
</dbReference>
<dbReference type="CDD" id="cd00030">
    <property type="entry name" value="C2"/>
    <property type="match status" value="1"/>
</dbReference>
<dbReference type="SUPFAM" id="SSF55729">
    <property type="entry name" value="Acyl-CoA N-acyltransferases (Nat)"/>
    <property type="match status" value="1"/>
</dbReference>
<feature type="compositionally biased region" description="Basic and acidic residues" evidence="6">
    <location>
        <begin position="2231"/>
        <end position="2284"/>
    </location>
</feature>
<name>A0A1Q9EMH1_SYMMI</name>
<feature type="compositionally biased region" description="Basic and acidic residues" evidence="6">
    <location>
        <begin position="2139"/>
        <end position="2174"/>
    </location>
</feature>
<evidence type="ECO:0000313" key="12">
    <source>
        <dbReference type="Proteomes" id="UP000186817"/>
    </source>
</evidence>
<feature type="transmembrane region" description="Helical" evidence="7">
    <location>
        <begin position="1943"/>
        <end position="1964"/>
    </location>
</feature>
<feature type="region of interest" description="Disordered" evidence="6">
    <location>
        <begin position="1455"/>
        <end position="1477"/>
    </location>
</feature>
<evidence type="ECO:0000256" key="6">
    <source>
        <dbReference type="SAM" id="MobiDB-lite"/>
    </source>
</evidence>
<dbReference type="InterPro" id="IPR031468">
    <property type="entry name" value="SMP_LBD"/>
</dbReference>
<dbReference type="PANTHER" id="PTHR45761:SF1">
    <property type="entry name" value="EXTENDED SYNAPTOTAGMIN-LIKE PROTEIN 2, ISOFORM C"/>
    <property type="match status" value="1"/>
</dbReference>
<dbReference type="EMBL" id="LSRX01000112">
    <property type="protein sequence ID" value="OLQ08643.1"/>
    <property type="molecule type" value="Genomic_DNA"/>
</dbReference>
<feature type="region of interest" description="Disordered" evidence="6">
    <location>
        <begin position="2118"/>
        <end position="2174"/>
    </location>
</feature>
<comment type="caution">
    <text evidence="11">The sequence shown here is derived from an EMBL/GenBank/DDBJ whole genome shotgun (WGS) entry which is preliminary data.</text>
</comment>
<dbReference type="GO" id="GO:0006869">
    <property type="term" value="P:lipid transport"/>
    <property type="evidence" value="ECO:0007669"/>
    <property type="project" value="UniProtKB-KW"/>
</dbReference>
<feature type="region of interest" description="Disordered" evidence="6">
    <location>
        <begin position="2217"/>
        <end position="2294"/>
    </location>
</feature>
<evidence type="ECO:0000256" key="5">
    <source>
        <dbReference type="ARBA" id="ARBA00023136"/>
    </source>
</evidence>
<evidence type="ECO:0000259" key="9">
    <source>
        <dbReference type="PROSITE" id="PS51186"/>
    </source>
</evidence>
<keyword evidence="7" id="KW-0812">Transmembrane</keyword>
<dbReference type="Pfam" id="PF00583">
    <property type="entry name" value="Acetyltransf_1"/>
    <property type="match status" value="1"/>
</dbReference>
<feature type="compositionally biased region" description="Polar residues" evidence="6">
    <location>
        <begin position="1455"/>
        <end position="1474"/>
    </location>
</feature>
<dbReference type="PROSITE" id="PS51186">
    <property type="entry name" value="GNAT"/>
    <property type="match status" value="1"/>
</dbReference>
<feature type="domain" description="N-acetyltransferase" evidence="9">
    <location>
        <begin position="1657"/>
        <end position="1827"/>
    </location>
</feature>
<feature type="compositionally biased region" description="Low complexity" evidence="6">
    <location>
        <begin position="2285"/>
        <end position="2294"/>
    </location>
</feature>
<dbReference type="Gene3D" id="2.60.40.150">
    <property type="entry name" value="C2 domain"/>
    <property type="match status" value="1"/>
</dbReference>
<dbReference type="SMART" id="SM00239">
    <property type="entry name" value="C2"/>
    <property type="match status" value="1"/>
</dbReference>
<protein>
    <submittedName>
        <fullName evidence="11">Extended synaptotagmin-3</fullName>
    </submittedName>
</protein>
<evidence type="ECO:0000313" key="11">
    <source>
        <dbReference type="EMBL" id="OLQ08643.1"/>
    </source>
</evidence>
<evidence type="ECO:0000259" key="10">
    <source>
        <dbReference type="PROSITE" id="PS51847"/>
    </source>
</evidence>
<evidence type="ECO:0000256" key="2">
    <source>
        <dbReference type="ARBA" id="ARBA00022448"/>
    </source>
</evidence>
<organism evidence="11 12">
    <name type="scientific">Symbiodinium microadriaticum</name>
    <name type="common">Dinoflagellate</name>
    <name type="synonym">Zooxanthella microadriatica</name>
    <dbReference type="NCBI Taxonomy" id="2951"/>
    <lineage>
        <taxon>Eukaryota</taxon>
        <taxon>Sar</taxon>
        <taxon>Alveolata</taxon>
        <taxon>Dinophyceae</taxon>
        <taxon>Suessiales</taxon>
        <taxon>Symbiodiniaceae</taxon>
        <taxon>Symbiodinium</taxon>
    </lineage>
</organism>
<dbReference type="InterPro" id="IPR000182">
    <property type="entry name" value="GNAT_dom"/>
</dbReference>
<feature type="transmembrane region" description="Helical" evidence="7">
    <location>
        <begin position="1902"/>
        <end position="1923"/>
    </location>
</feature>
<dbReference type="GO" id="GO:0016020">
    <property type="term" value="C:membrane"/>
    <property type="evidence" value="ECO:0007669"/>
    <property type="project" value="UniProtKB-SubCell"/>
</dbReference>
<dbReference type="InterPro" id="IPR051634">
    <property type="entry name" value="Extended_Synaptotagmin"/>
</dbReference>
<dbReference type="PROSITE" id="PS50004">
    <property type="entry name" value="C2"/>
    <property type="match status" value="1"/>
</dbReference>
<reference evidence="11 12" key="1">
    <citation type="submission" date="2016-02" db="EMBL/GenBank/DDBJ databases">
        <title>Genome analysis of coral dinoflagellate symbionts highlights evolutionary adaptations to a symbiotic lifestyle.</title>
        <authorList>
            <person name="Aranda M."/>
            <person name="Li Y."/>
            <person name="Liew Y.J."/>
            <person name="Baumgarten S."/>
            <person name="Simakov O."/>
            <person name="Wilson M."/>
            <person name="Piel J."/>
            <person name="Ashoor H."/>
            <person name="Bougouffa S."/>
            <person name="Bajic V.B."/>
            <person name="Ryu T."/>
            <person name="Ravasi T."/>
            <person name="Bayer T."/>
            <person name="Micklem G."/>
            <person name="Kim H."/>
            <person name="Bhak J."/>
            <person name="Lajeunesse T.C."/>
            <person name="Voolstra C.R."/>
        </authorList>
    </citation>
    <scope>NUCLEOTIDE SEQUENCE [LARGE SCALE GENOMIC DNA]</scope>
    <source>
        <strain evidence="11 12">CCMP2467</strain>
    </source>
</reference>
<accession>A0A1Q9EMH1</accession>
<keyword evidence="3" id="KW-0445">Lipid transport</keyword>
<dbReference type="PANTHER" id="PTHR45761">
    <property type="entry name" value="EXTENDED SYNAPTOTAGMIN-LIKE PROTEIN 2, ISOFORM C"/>
    <property type="match status" value="1"/>
</dbReference>
<dbReference type="InterPro" id="IPR035892">
    <property type="entry name" value="C2_domain_sf"/>
</dbReference>